<dbReference type="Gene3D" id="1.10.340.70">
    <property type="match status" value="1"/>
</dbReference>
<protein>
    <recommendedName>
        <fullName evidence="1">RNA-directed DNA polymerase</fullName>
        <ecNumber evidence="1">2.7.7.49</ecNumber>
    </recommendedName>
</protein>
<dbReference type="STRING" id="174720.A0A0N5C2Q3"/>
<dbReference type="InterPro" id="IPR001584">
    <property type="entry name" value="Integrase_cat-core"/>
</dbReference>
<dbReference type="Pfam" id="PF00665">
    <property type="entry name" value="rve"/>
    <property type="match status" value="1"/>
</dbReference>
<dbReference type="Gene3D" id="3.30.70.270">
    <property type="match status" value="2"/>
</dbReference>
<proteinExistence type="predicted"/>
<dbReference type="SUPFAM" id="SSF56672">
    <property type="entry name" value="DNA/RNA polymerases"/>
    <property type="match status" value="1"/>
</dbReference>
<dbReference type="EC" id="2.7.7.49" evidence="1"/>
<dbReference type="GO" id="GO:0015074">
    <property type="term" value="P:DNA integration"/>
    <property type="evidence" value="ECO:0007669"/>
    <property type="project" value="InterPro"/>
</dbReference>
<dbReference type="InterPro" id="IPR000477">
    <property type="entry name" value="RT_dom"/>
</dbReference>
<accession>A0A0N5C2Q3</accession>
<dbReference type="InterPro" id="IPR050951">
    <property type="entry name" value="Retrovirus_Pol_polyprotein"/>
</dbReference>
<dbReference type="PANTHER" id="PTHR37984">
    <property type="entry name" value="PROTEIN CBG26694"/>
    <property type="match status" value="1"/>
</dbReference>
<sequence>MELQMINNATRIEVPSIPLIEDIIKTVSQYKYFSAFDVASGFHQIPLEAESRFLTAFNSPWGVYKFNTTPMGLSGSPGTFQRVMDNIFRDMKDQLLIYIDDIIIFSNNENEHIKTMNEFLHRIVHSGLKLRLDKSKFGVDELTYLGFRISQRGIEVDPAKSKAITELKQPNNLKQLRAFLGMTNFFRRFIPNYALMTESLRQLLKKDAEYKWTWECQQAFDSLKHALSSAPILSSPKEKGEFVLQTDASYLGIGAVLFQKQPDLKVITYLSRSINQHEQNYPPIHLEALAIVWALSQIDSYVYGMPLTIITDHQPLISLFSSKDLKGKLARYQLRHMQYQAKILYKPGGLNVVADYLSRQPVHYINMVMPDKMPWNDKQWHYNQDELQELQTLHEQKKIIKRNGRFYNLANEGGSGGIIPPKEKRKEFLEAFHQHPLFGSHFGWEKVQEKLRKLMDWQGIKEEYKELCRTCIQCKQNKSIPADVIKYKNQSIICGEVPLGKVNIDILQHGKKNEDGYIAVVIAVDTLTRFAMAAPIRKLTSEEVILALLRDIFFKYGIPKQIITDKGTCFVSEEFQDFIEKLGIVHHTCTANHHQSNGVVERLNRTINEAIRIYQGKDWIQTVNNTIFTYNDSIHPKTKLSPFYLMMGRHANCGVTENQVVTTGEYKEEIKQWEEYLKELQQHWINQFLKSKESGDKLKGIEVDIHIGDQVMKKRIVNKRGTASPWIGPYTVIGKDEHQRIHIKKGRKQEWLHVSQCKRFKTGGEDVKE</sequence>
<dbReference type="GO" id="GO:0042575">
    <property type="term" value="C:DNA polymerase complex"/>
    <property type="evidence" value="ECO:0007669"/>
    <property type="project" value="UniProtKB-ARBA"/>
</dbReference>
<dbReference type="GO" id="GO:0003964">
    <property type="term" value="F:RNA-directed DNA polymerase activity"/>
    <property type="evidence" value="ECO:0007669"/>
    <property type="project" value="UniProtKB-KW"/>
</dbReference>
<dbReference type="SUPFAM" id="SSF53098">
    <property type="entry name" value="Ribonuclease H-like"/>
    <property type="match status" value="1"/>
</dbReference>
<dbReference type="CDD" id="cd01647">
    <property type="entry name" value="RT_LTR"/>
    <property type="match status" value="1"/>
</dbReference>
<evidence type="ECO:0000313" key="9">
    <source>
        <dbReference type="WBParaSite" id="SPAL_0001226200.1"/>
    </source>
</evidence>
<evidence type="ECO:0000256" key="4">
    <source>
        <dbReference type="ARBA" id="ARBA00022918"/>
    </source>
</evidence>
<dbReference type="PROSITE" id="PS50994">
    <property type="entry name" value="INTEGRASE"/>
    <property type="match status" value="1"/>
</dbReference>
<evidence type="ECO:0000313" key="8">
    <source>
        <dbReference type="Proteomes" id="UP000046392"/>
    </source>
</evidence>
<name>A0A0N5C2Q3_STREA</name>
<dbReference type="Gene3D" id="3.10.20.370">
    <property type="match status" value="1"/>
</dbReference>
<feature type="domain" description="Integrase catalytic" evidence="7">
    <location>
        <begin position="494"/>
        <end position="650"/>
    </location>
</feature>
<keyword evidence="4" id="KW-0808">Transferase</keyword>
<keyword evidence="4" id="KW-0695">RNA-directed DNA polymerase</keyword>
<keyword evidence="2" id="KW-0540">Nuclease</keyword>
<dbReference type="GO" id="GO:0004519">
    <property type="term" value="F:endonuclease activity"/>
    <property type="evidence" value="ECO:0007669"/>
    <property type="project" value="UniProtKB-KW"/>
</dbReference>
<evidence type="ECO:0000256" key="3">
    <source>
        <dbReference type="ARBA" id="ARBA00022759"/>
    </source>
</evidence>
<dbReference type="InterPro" id="IPR043128">
    <property type="entry name" value="Rev_trsase/Diguanyl_cyclase"/>
</dbReference>
<dbReference type="InterPro" id="IPR012337">
    <property type="entry name" value="RNaseH-like_sf"/>
</dbReference>
<keyword evidence="3" id="KW-0255">Endonuclease</keyword>
<evidence type="ECO:0000256" key="2">
    <source>
        <dbReference type="ARBA" id="ARBA00022722"/>
    </source>
</evidence>
<dbReference type="Proteomes" id="UP000046392">
    <property type="component" value="Unplaced"/>
</dbReference>
<keyword evidence="4" id="KW-0548">Nucleotidyltransferase</keyword>
<evidence type="ECO:0000259" key="6">
    <source>
        <dbReference type="PROSITE" id="PS50878"/>
    </source>
</evidence>
<dbReference type="InterPro" id="IPR041577">
    <property type="entry name" value="RT_RNaseH_2"/>
</dbReference>
<keyword evidence="5" id="KW-0511">Multifunctional enzyme</keyword>
<organism evidence="8 9">
    <name type="scientific">Strongyloides papillosus</name>
    <name type="common">Intestinal threadworm</name>
    <dbReference type="NCBI Taxonomy" id="174720"/>
    <lineage>
        <taxon>Eukaryota</taxon>
        <taxon>Metazoa</taxon>
        <taxon>Ecdysozoa</taxon>
        <taxon>Nematoda</taxon>
        <taxon>Chromadorea</taxon>
        <taxon>Rhabditida</taxon>
        <taxon>Tylenchina</taxon>
        <taxon>Panagrolaimomorpha</taxon>
        <taxon>Strongyloidoidea</taxon>
        <taxon>Strongyloididae</taxon>
        <taxon>Strongyloides</taxon>
    </lineage>
</organism>
<dbReference type="Pfam" id="PF17919">
    <property type="entry name" value="RT_RNaseH_2"/>
    <property type="match status" value="1"/>
</dbReference>
<dbReference type="Pfam" id="PF00078">
    <property type="entry name" value="RVT_1"/>
    <property type="match status" value="1"/>
</dbReference>
<dbReference type="FunFam" id="3.30.70.270:FF:000026">
    <property type="entry name" value="Transposon Ty3-G Gag-Pol polyprotein"/>
    <property type="match status" value="1"/>
</dbReference>
<dbReference type="InterPro" id="IPR043502">
    <property type="entry name" value="DNA/RNA_pol_sf"/>
</dbReference>
<dbReference type="WBParaSite" id="SPAL_0001226200.1">
    <property type="protein sequence ID" value="SPAL_0001226200.1"/>
    <property type="gene ID" value="SPAL_0001226200"/>
</dbReference>
<dbReference type="GO" id="GO:0003676">
    <property type="term" value="F:nucleic acid binding"/>
    <property type="evidence" value="ECO:0007669"/>
    <property type="project" value="InterPro"/>
</dbReference>
<dbReference type="AlphaFoldDB" id="A0A0N5C2Q3"/>
<evidence type="ECO:0000256" key="1">
    <source>
        <dbReference type="ARBA" id="ARBA00012493"/>
    </source>
</evidence>
<dbReference type="Gene3D" id="3.30.420.10">
    <property type="entry name" value="Ribonuclease H-like superfamily/Ribonuclease H"/>
    <property type="match status" value="1"/>
</dbReference>
<reference evidence="9" key="1">
    <citation type="submission" date="2017-02" db="UniProtKB">
        <authorList>
            <consortium name="WormBaseParasite"/>
        </authorList>
    </citation>
    <scope>IDENTIFICATION</scope>
</reference>
<dbReference type="CDD" id="cd09274">
    <property type="entry name" value="RNase_HI_RT_Ty3"/>
    <property type="match status" value="1"/>
</dbReference>
<dbReference type="Gene3D" id="3.10.10.10">
    <property type="entry name" value="HIV Type 1 Reverse Transcriptase, subunit A, domain 1"/>
    <property type="match status" value="1"/>
</dbReference>
<evidence type="ECO:0000256" key="5">
    <source>
        <dbReference type="ARBA" id="ARBA00023268"/>
    </source>
</evidence>
<dbReference type="Gene3D" id="2.30.30.850">
    <property type="match status" value="1"/>
</dbReference>
<dbReference type="FunFam" id="3.10.20.370:FF:000001">
    <property type="entry name" value="Retrovirus-related Pol polyprotein from transposon 17.6-like protein"/>
    <property type="match status" value="1"/>
</dbReference>
<keyword evidence="3" id="KW-0378">Hydrolase</keyword>
<dbReference type="PROSITE" id="PS50878">
    <property type="entry name" value="RT_POL"/>
    <property type="match status" value="1"/>
</dbReference>
<keyword evidence="8" id="KW-1185">Reference proteome</keyword>
<dbReference type="PANTHER" id="PTHR37984:SF5">
    <property type="entry name" value="PROTEIN NYNRIN-LIKE"/>
    <property type="match status" value="1"/>
</dbReference>
<evidence type="ECO:0000259" key="7">
    <source>
        <dbReference type="PROSITE" id="PS50994"/>
    </source>
</evidence>
<feature type="domain" description="Reverse transcriptase" evidence="6">
    <location>
        <begin position="1"/>
        <end position="149"/>
    </location>
</feature>
<dbReference type="Pfam" id="PF17921">
    <property type="entry name" value="Integrase_H2C2"/>
    <property type="match status" value="1"/>
</dbReference>
<dbReference type="InterPro" id="IPR041588">
    <property type="entry name" value="Integrase_H2C2"/>
</dbReference>
<dbReference type="InterPro" id="IPR036397">
    <property type="entry name" value="RNaseH_sf"/>
</dbReference>